<feature type="transmembrane region" description="Helical" evidence="11">
    <location>
        <begin position="21"/>
        <end position="45"/>
    </location>
</feature>
<feature type="domain" description="TonB C-terminal" evidence="12">
    <location>
        <begin position="263"/>
        <end position="358"/>
    </location>
</feature>
<evidence type="ECO:0000256" key="1">
    <source>
        <dbReference type="ARBA" id="ARBA00004383"/>
    </source>
</evidence>
<dbReference type="InterPro" id="IPR051045">
    <property type="entry name" value="TonB-dependent_transducer"/>
</dbReference>
<keyword evidence="5" id="KW-0997">Cell inner membrane</keyword>
<dbReference type="RefSeq" id="WP_190949273.1">
    <property type="nucleotide sequence ID" value="NZ_JACJTC010000006.1"/>
</dbReference>
<keyword evidence="14" id="KW-1185">Reference proteome</keyword>
<gene>
    <name evidence="13" type="ORF">H6G94_09825</name>
</gene>
<evidence type="ECO:0000256" key="9">
    <source>
        <dbReference type="ARBA" id="ARBA00023136"/>
    </source>
</evidence>
<evidence type="ECO:0000313" key="13">
    <source>
        <dbReference type="EMBL" id="MBD2611566.1"/>
    </source>
</evidence>
<keyword evidence="3" id="KW-0813">Transport</keyword>
<feature type="compositionally biased region" description="Polar residues" evidence="10">
    <location>
        <begin position="449"/>
        <end position="461"/>
    </location>
</feature>
<evidence type="ECO:0000256" key="8">
    <source>
        <dbReference type="ARBA" id="ARBA00022989"/>
    </source>
</evidence>
<evidence type="ECO:0000256" key="7">
    <source>
        <dbReference type="ARBA" id="ARBA00022927"/>
    </source>
</evidence>
<protein>
    <submittedName>
        <fullName evidence="13">Energy transducer TonB</fullName>
    </submittedName>
</protein>
<keyword evidence="4" id="KW-1003">Cell membrane</keyword>
<feature type="compositionally biased region" description="Basic and acidic residues" evidence="10">
    <location>
        <begin position="436"/>
        <end position="448"/>
    </location>
</feature>
<feature type="compositionally biased region" description="Basic and acidic residues" evidence="10">
    <location>
        <begin position="347"/>
        <end position="367"/>
    </location>
</feature>
<dbReference type="InterPro" id="IPR006260">
    <property type="entry name" value="TonB/TolA_C"/>
</dbReference>
<feature type="compositionally biased region" description="Polar residues" evidence="10">
    <location>
        <begin position="373"/>
        <end position="383"/>
    </location>
</feature>
<dbReference type="EMBL" id="JACJTC010000006">
    <property type="protein sequence ID" value="MBD2611566.1"/>
    <property type="molecule type" value="Genomic_DNA"/>
</dbReference>
<evidence type="ECO:0000256" key="6">
    <source>
        <dbReference type="ARBA" id="ARBA00022692"/>
    </source>
</evidence>
<evidence type="ECO:0000256" key="2">
    <source>
        <dbReference type="ARBA" id="ARBA00006555"/>
    </source>
</evidence>
<comment type="subcellular location">
    <subcellularLocation>
        <location evidence="1">Cell inner membrane</location>
        <topology evidence="1">Single-pass membrane protein</topology>
        <orientation evidence="1">Periplasmic side</orientation>
    </subcellularLocation>
</comment>
<evidence type="ECO:0000256" key="3">
    <source>
        <dbReference type="ARBA" id="ARBA00022448"/>
    </source>
</evidence>
<dbReference type="Gene3D" id="3.30.1150.10">
    <property type="match status" value="1"/>
</dbReference>
<keyword evidence="8 11" id="KW-1133">Transmembrane helix</keyword>
<evidence type="ECO:0000313" key="14">
    <source>
        <dbReference type="Proteomes" id="UP000606396"/>
    </source>
</evidence>
<sequence length="495" mass="52116">MTFSSINVEQRSKEVVALKSFLAYSFIGSLALHIGVLSSGIGNYLTRTPEGNDDTIEVAIVDSPAVETEKPLEQIPEEPKKEPEIVQKQAIETPPVEKIQPQVEQITTVIQKPQPIIRQTIAPQVPVKSAFIPRTLPSQDSKASSSGGGGGGGGGGGSGVGLGSGSGIAVGTSSGIGPGGGTGTGTGGGIGSGTGTGTGSGIGSGVGSGTGSGVGSGTGSGIGSGTGSGIGSGTGTGIGNQTGNRPIAVAPTAPTPPKINTPSYSNSRAACRKCEFKYPESFKRRGIEGRTGLAFDTDEKGNVINVRIAKSSGNRELDEEHLRQAREWKFNPAQGGRQGVRVNSAAFKEDSQQYRRYQQERKRETEQQRTQQATASNSNTTEGTSRRRRRVFTPANEATATRAAESGFSGRLRRQRVETTGTSSSSQSRTSSSQRSTRETLRRIRSERTTTNSSQQPQASTNRRRRRENTSQNKLRESLRRLRQPQSQPTAPSQE</sequence>
<feature type="region of interest" description="Disordered" evidence="10">
    <location>
        <begin position="134"/>
        <end position="267"/>
    </location>
</feature>
<feature type="compositionally biased region" description="Gly residues" evidence="10">
    <location>
        <begin position="146"/>
        <end position="240"/>
    </location>
</feature>
<feature type="compositionally biased region" description="Low complexity" evidence="10">
    <location>
        <begin position="418"/>
        <end position="435"/>
    </location>
</feature>
<name>A0ABR8H8H1_NOSPU</name>
<comment type="caution">
    <text evidence="13">The sequence shown here is derived from an EMBL/GenBank/DDBJ whole genome shotgun (WGS) entry which is preliminary data.</text>
</comment>
<dbReference type="PROSITE" id="PS52015">
    <property type="entry name" value="TONB_CTD"/>
    <property type="match status" value="1"/>
</dbReference>
<organism evidence="13 14">
    <name type="scientific">Nostoc punctiforme FACHB-252</name>
    <dbReference type="NCBI Taxonomy" id="1357509"/>
    <lineage>
        <taxon>Bacteria</taxon>
        <taxon>Bacillati</taxon>
        <taxon>Cyanobacteriota</taxon>
        <taxon>Cyanophyceae</taxon>
        <taxon>Nostocales</taxon>
        <taxon>Nostocaceae</taxon>
        <taxon>Nostoc</taxon>
    </lineage>
</organism>
<dbReference type="NCBIfam" id="TIGR01352">
    <property type="entry name" value="tonB_Cterm"/>
    <property type="match status" value="1"/>
</dbReference>
<proteinExistence type="inferred from homology"/>
<dbReference type="SUPFAM" id="SSF74653">
    <property type="entry name" value="TolA/TonB C-terminal domain"/>
    <property type="match status" value="1"/>
</dbReference>
<feature type="region of interest" description="Disordered" evidence="10">
    <location>
        <begin position="327"/>
        <end position="495"/>
    </location>
</feature>
<comment type="similarity">
    <text evidence="2">Belongs to the TonB family.</text>
</comment>
<keyword evidence="6 11" id="KW-0812">Transmembrane</keyword>
<feature type="compositionally biased region" description="Polar residues" evidence="10">
    <location>
        <begin position="484"/>
        <end position="495"/>
    </location>
</feature>
<dbReference type="Proteomes" id="UP000606396">
    <property type="component" value="Unassembled WGS sequence"/>
</dbReference>
<reference evidence="13 14" key="1">
    <citation type="journal article" date="2020" name="ISME J.">
        <title>Comparative genomics reveals insights into cyanobacterial evolution and habitat adaptation.</title>
        <authorList>
            <person name="Chen M.Y."/>
            <person name="Teng W.K."/>
            <person name="Zhao L."/>
            <person name="Hu C.X."/>
            <person name="Zhou Y.K."/>
            <person name="Han B.P."/>
            <person name="Song L.R."/>
            <person name="Shu W.S."/>
        </authorList>
    </citation>
    <scope>NUCLEOTIDE SEQUENCE [LARGE SCALE GENOMIC DNA]</scope>
    <source>
        <strain evidence="13 14">FACHB-252</strain>
    </source>
</reference>
<dbReference type="PANTHER" id="PTHR33446:SF2">
    <property type="entry name" value="PROTEIN TONB"/>
    <property type="match status" value="1"/>
</dbReference>
<keyword evidence="7" id="KW-0653">Protein transport</keyword>
<accession>A0ABR8H8H1</accession>
<evidence type="ECO:0000256" key="5">
    <source>
        <dbReference type="ARBA" id="ARBA00022519"/>
    </source>
</evidence>
<dbReference type="Pfam" id="PF03544">
    <property type="entry name" value="TonB_C"/>
    <property type="match status" value="1"/>
</dbReference>
<keyword evidence="9 11" id="KW-0472">Membrane</keyword>
<evidence type="ECO:0000256" key="4">
    <source>
        <dbReference type="ARBA" id="ARBA00022475"/>
    </source>
</evidence>
<evidence type="ECO:0000256" key="11">
    <source>
        <dbReference type="SAM" id="Phobius"/>
    </source>
</evidence>
<dbReference type="InterPro" id="IPR037682">
    <property type="entry name" value="TonB_C"/>
</dbReference>
<evidence type="ECO:0000256" key="10">
    <source>
        <dbReference type="SAM" id="MobiDB-lite"/>
    </source>
</evidence>
<evidence type="ECO:0000259" key="12">
    <source>
        <dbReference type="PROSITE" id="PS52015"/>
    </source>
</evidence>
<dbReference type="PANTHER" id="PTHR33446">
    <property type="entry name" value="PROTEIN TONB-RELATED"/>
    <property type="match status" value="1"/>
</dbReference>